<proteinExistence type="predicted"/>
<dbReference type="PANTHER" id="PTHR43446:SF1">
    <property type="entry name" value="BAND 7 DOMAIN-CONTAINING PROTEIN"/>
    <property type="match status" value="1"/>
</dbReference>
<protein>
    <recommendedName>
        <fullName evidence="3">SPFH domain-containing protein</fullName>
    </recommendedName>
</protein>
<name>A0A9D2AGM7_9FIRM</name>
<dbReference type="PANTHER" id="PTHR43446">
    <property type="entry name" value="MEMBRANE PROTEIN-RELATED"/>
    <property type="match status" value="1"/>
</dbReference>
<reference evidence="1" key="1">
    <citation type="journal article" date="2021" name="PeerJ">
        <title>Extensive microbial diversity within the chicken gut microbiome revealed by metagenomics and culture.</title>
        <authorList>
            <person name="Gilroy R."/>
            <person name="Ravi A."/>
            <person name="Getino M."/>
            <person name="Pursley I."/>
            <person name="Horton D.L."/>
            <person name="Alikhan N.F."/>
            <person name="Baker D."/>
            <person name="Gharbi K."/>
            <person name="Hall N."/>
            <person name="Watson M."/>
            <person name="Adriaenssens E.M."/>
            <person name="Foster-Nyarko E."/>
            <person name="Jarju S."/>
            <person name="Secka A."/>
            <person name="Antonio M."/>
            <person name="Oren A."/>
            <person name="Chaudhuri R.R."/>
            <person name="La Ragione R."/>
            <person name="Hildebrand F."/>
            <person name="Pallen M.J."/>
        </authorList>
    </citation>
    <scope>NUCLEOTIDE SEQUENCE</scope>
    <source>
        <strain evidence="1">811</strain>
    </source>
</reference>
<evidence type="ECO:0000313" key="1">
    <source>
        <dbReference type="EMBL" id="HIX08170.1"/>
    </source>
</evidence>
<accession>A0A9D2AGM7</accession>
<dbReference type="EMBL" id="DXFX01000085">
    <property type="protein sequence ID" value="HIX08170.1"/>
    <property type="molecule type" value="Genomic_DNA"/>
</dbReference>
<dbReference type="AlphaFoldDB" id="A0A9D2AGM7"/>
<comment type="caution">
    <text evidence="1">The sequence shown here is derived from an EMBL/GenBank/DDBJ whole genome shotgun (WGS) entry which is preliminary data.</text>
</comment>
<evidence type="ECO:0008006" key="3">
    <source>
        <dbReference type="Google" id="ProtNLM"/>
    </source>
</evidence>
<dbReference type="Proteomes" id="UP000824204">
    <property type="component" value="Unassembled WGS sequence"/>
</dbReference>
<gene>
    <name evidence="1" type="ORF">H9741_06855</name>
</gene>
<reference evidence="1" key="2">
    <citation type="submission" date="2021-04" db="EMBL/GenBank/DDBJ databases">
        <authorList>
            <person name="Gilroy R."/>
        </authorList>
    </citation>
    <scope>NUCLEOTIDE SEQUENCE</scope>
    <source>
        <strain evidence="1">811</strain>
    </source>
</reference>
<organism evidence="1 2">
    <name type="scientific">Candidatus Borkfalkia faecipullorum</name>
    <dbReference type="NCBI Taxonomy" id="2838510"/>
    <lineage>
        <taxon>Bacteria</taxon>
        <taxon>Bacillati</taxon>
        <taxon>Bacillota</taxon>
        <taxon>Clostridia</taxon>
        <taxon>Christensenellales</taxon>
        <taxon>Christensenellaceae</taxon>
        <taxon>Candidatus Borkfalkia</taxon>
    </lineage>
</organism>
<evidence type="ECO:0000313" key="2">
    <source>
        <dbReference type="Proteomes" id="UP000824204"/>
    </source>
</evidence>
<dbReference type="InterPro" id="IPR036013">
    <property type="entry name" value="Band_7/SPFH_dom_sf"/>
</dbReference>
<sequence>MFSTTQCDAAIRQVARQYPYDVSENGDEKSLRGSSVEIAEILRQEIQMRVEIAGIEICEARIAHLAYAPEIAAAMLQRQQASAIIAARQKIVDGAVSMVEMALNKLSENGVVELDEERKAAMVSNLLVVLCGNKDAQPVVNSGSLY</sequence>
<dbReference type="Gene3D" id="3.30.479.30">
    <property type="entry name" value="Band 7 domain"/>
    <property type="match status" value="1"/>
</dbReference>